<sequence length="182" mass="19989">MANAVLSTSPTLWSWTTGMGSVRIDLQSQGGGPVFTGSMLECTAEVAPVNTVALHFLLANFQQKKLALTELLLESEKCGIQVALVQEPYVGREDRVSNWSGIRVFQCADNGESTVKSAIIVFNALRYTVYPKVTSNNISVEGIRTSAWEIALVSFYFKPDLPMHLFLAHLRKFGSSWELGDG</sequence>
<proteinExistence type="predicted"/>
<dbReference type="Gene3D" id="3.60.10.10">
    <property type="entry name" value="Endonuclease/exonuclease/phosphatase"/>
    <property type="match status" value="1"/>
</dbReference>
<comment type="caution">
    <text evidence="1">The sequence shown here is derived from an EMBL/GenBank/DDBJ whole genome shotgun (WGS) entry which is preliminary data.</text>
</comment>
<organism evidence="1 2">
    <name type="scientific">Euphydryas editha</name>
    <name type="common">Edith's checkerspot</name>
    <dbReference type="NCBI Taxonomy" id="104508"/>
    <lineage>
        <taxon>Eukaryota</taxon>
        <taxon>Metazoa</taxon>
        <taxon>Ecdysozoa</taxon>
        <taxon>Arthropoda</taxon>
        <taxon>Hexapoda</taxon>
        <taxon>Insecta</taxon>
        <taxon>Pterygota</taxon>
        <taxon>Neoptera</taxon>
        <taxon>Endopterygota</taxon>
        <taxon>Lepidoptera</taxon>
        <taxon>Glossata</taxon>
        <taxon>Ditrysia</taxon>
        <taxon>Papilionoidea</taxon>
        <taxon>Nymphalidae</taxon>
        <taxon>Nymphalinae</taxon>
        <taxon>Euphydryas</taxon>
    </lineage>
</organism>
<dbReference type="Proteomes" id="UP001153954">
    <property type="component" value="Unassembled WGS sequence"/>
</dbReference>
<accession>A0AAU9TJP8</accession>
<protein>
    <submittedName>
        <fullName evidence="1">Uncharacterized protein</fullName>
    </submittedName>
</protein>
<evidence type="ECO:0000313" key="1">
    <source>
        <dbReference type="EMBL" id="CAH2086162.1"/>
    </source>
</evidence>
<dbReference type="AlphaFoldDB" id="A0AAU9TJP8"/>
<dbReference type="InterPro" id="IPR036691">
    <property type="entry name" value="Endo/exonu/phosph_ase_sf"/>
</dbReference>
<name>A0AAU9TJP8_EUPED</name>
<dbReference type="SUPFAM" id="SSF56219">
    <property type="entry name" value="DNase I-like"/>
    <property type="match status" value="1"/>
</dbReference>
<gene>
    <name evidence="1" type="ORF">EEDITHA_LOCUS2570</name>
</gene>
<evidence type="ECO:0000313" key="2">
    <source>
        <dbReference type="Proteomes" id="UP001153954"/>
    </source>
</evidence>
<dbReference type="EMBL" id="CAKOGL010000005">
    <property type="protein sequence ID" value="CAH2086162.1"/>
    <property type="molecule type" value="Genomic_DNA"/>
</dbReference>
<reference evidence="1" key="1">
    <citation type="submission" date="2022-03" db="EMBL/GenBank/DDBJ databases">
        <authorList>
            <person name="Tunstrom K."/>
        </authorList>
    </citation>
    <scope>NUCLEOTIDE SEQUENCE</scope>
</reference>
<keyword evidence="2" id="KW-1185">Reference proteome</keyword>